<dbReference type="EMBL" id="BQNB010020604">
    <property type="protein sequence ID" value="GJT97697.1"/>
    <property type="molecule type" value="Genomic_DNA"/>
</dbReference>
<accession>A0ABQ5IC17</accession>
<protein>
    <submittedName>
        <fullName evidence="1">Uncharacterized protein</fullName>
    </submittedName>
</protein>
<comment type="caution">
    <text evidence="1">The sequence shown here is derived from an EMBL/GenBank/DDBJ whole genome shotgun (WGS) entry which is preliminary data.</text>
</comment>
<name>A0ABQ5IC17_9ASTR</name>
<evidence type="ECO:0000313" key="2">
    <source>
        <dbReference type="Proteomes" id="UP001151760"/>
    </source>
</evidence>
<keyword evidence="2" id="KW-1185">Reference proteome</keyword>
<sequence>MFQATRAENELLRKQADGRRSTGCIWNCVKADAAEQTDQMLRNKIPRANKAAQVAGTMGSNLLEKIIRSSVGEEDDNLLEVMMTISNATTIRVEPFLSSILVL</sequence>
<gene>
    <name evidence="1" type="ORF">Tco_1093215</name>
</gene>
<dbReference type="Proteomes" id="UP001151760">
    <property type="component" value="Unassembled WGS sequence"/>
</dbReference>
<reference evidence="1" key="2">
    <citation type="submission" date="2022-01" db="EMBL/GenBank/DDBJ databases">
        <authorList>
            <person name="Yamashiro T."/>
            <person name="Shiraishi A."/>
            <person name="Satake H."/>
            <person name="Nakayama K."/>
        </authorList>
    </citation>
    <scope>NUCLEOTIDE SEQUENCE</scope>
</reference>
<evidence type="ECO:0000313" key="1">
    <source>
        <dbReference type="EMBL" id="GJT97697.1"/>
    </source>
</evidence>
<proteinExistence type="predicted"/>
<organism evidence="1 2">
    <name type="scientific">Tanacetum coccineum</name>
    <dbReference type="NCBI Taxonomy" id="301880"/>
    <lineage>
        <taxon>Eukaryota</taxon>
        <taxon>Viridiplantae</taxon>
        <taxon>Streptophyta</taxon>
        <taxon>Embryophyta</taxon>
        <taxon>Tracheophyta</taxon>
        <taxon>Spermatophyta</taxon>
        <taxon>Magnoliopsida</taxon>
        <taxon>eudicotyledons</taxon>
        <taxon>Gunneridae</taxon>
        <taxon>Pentapetalae</taxon>
        <taxon>asterids</taxon>
        <taxon>campanulids</taxon>
        <taxon>Asterales</taxon>
        <taxon>Asteraceae</taxon>
        <taxon>Asteroideae</taxon>
        <taxon>Anthemideae</taxon>
        <taxon>Anthemidinae</taxon>
        <taxon>Tanacetum</taxon>
    </lineage>
</organism>
<reference evidence="1" key="1">
    <citation type="journal article" date="2022" name="Int. J. Mol. Sci.">
        <title>Draft Genome of Tanacetum Coccineum: Genomic Comparison of Closely Related Tanacetum-Family Plants.</title>
        <authorList>
            <person name="Yamashiro T."/>
            <person name="Shiraishi A."/>
            <person name="Nakayama K."/>
            <person name="Satake H."/>
        </authorList>
    </citation>
    <scope>NUCLEOTIDE SEQUENCE</scope>
</reference>